<feature type="compositionally biased region" description="Polar residues" evidence="1">
    <location>
        <begin position="26"/>
        <end position="38"/>
    </location>
</feature>
<organism evidence="2 3">
    <name type="scientific">Scophthalmus maximus</name>
    <name type="common">Turbot</name>
    <name type="synonym">Psetta maxima</name>
    <dbReference type="NCBI Taxonomy" id="52904"/>
    <lineage>
        <taxon>Eukaryota</taxon>
        <taxon>Metazoa</taxon>
        <taxon>Chordata</taxon>
        <taxon>Craniata</taxon>
        <taxon>Vertebrata</taxon>
        <taxon>Euteleostomi</taxon>
        <taxon>Actinopterygii</taxon>
        <taxon>Neopterygii</taxon>
        <taxon>Teleostei</taxon>
        <taxon>Neoteleostei</taxon>
        <taxon>Acanthomorphata</taxon>
        <taxon>Carangaria</taxon>
        <taxon>Pleuronectiformes</taxon>
        <taxon>Pleuronectoidei</taxon>
        <taxon>Scophthalmidae</taxon>
        <taxon>Scophthalmus</taxon>
    </lineage>
</organism>
<evidence type="ECO:0000313" key="2">
    <source>
        <dbReference type="EMBL" id="KAF0045195.1"/>
    </source>
</evidence>
<evidence type="ECO:0000256" key="1">
    <source>
        <dbReference type="SAM" id="MobiDB-lite"/>
    </source>
</evidence>
<comment type="caution">
    <text evidence="2">The sequence shown here is derived from an EMBL/GenBank/DDBJ whole genome shotgun (WGS) entry which is preliminary data.</text>
</comment>
<accession>A0A6A4TJ08</accession>
<dbReference type="EMBL" id="VEVO01000002">
    <property type="protein sequence ID" value="KAF0045195.1"/>
    <property type="molecule type" value="Genomic_DNA"/>
</dbReference>
<dbReference type="AlphaFoldDB" id="A0A6A4TJ08"/>
<gene>
    <name evidence="2" type="ORF">F2P81_001724</name>
</gene>
<protein>
    <submittedName>
        <fullName evidence="2">Uncharacterized protein</fullName>
    </submittedName>
</protein>
<feature type="region of interest" description="Disordered" evidence="1">
    <location>
        <begin position="250"/>
        <end position="279"/>
    </location>
</feature>
<name>A0A6A4TJ08_SCOMX</name>
<feature type="region of interest" description="Disordered" evidence="1">
    <location>
        <begin position="1"/>
        <end position="53"/>
    </location>
</feature>
<evidence type="ECO:0000313" key="3">
    <source>
        <dbReference type="Proteomes" id="UP000438429"/>
    </source>
</evidence>
<proteinExistence type="predicted"/>
<feature type="compositionally biased region" description="Acidic residues" evidence="1">
    <location>
        <begin position="7"/>
        <end position="25"/>
    </location>
</feature>
<reference evidence="2 3" key="1">
    <citation type="submission" date="2019-06" db="EMBL/GenBank/DDBJ databases">
        <title>Draft genomes of female and male turbot (Scophthalmus maximus).</title>
        <authorList>
            <person name="Xu H."/>
            <person name="Xu X.-W."/>
            <person name="Shao C."/>
            <person name="Chen S."/>
        </authorList>
    </citation>
    <scope>NUCLEOTIDE SEQUENCE [LARGE SCALE GENOMIC DNA]</scope>
    <source>
        <strain evidence="2">Ysfricsl-2016a</strain>
        <tissue evidence="2">Blood</tissue>
    </source>
</reference>
<dbReference type="Proteomes" id="UP000438429">
    <property type="component" value="Unassembled WGS sequence"/>
</dbReference>
<sequence>MMRLSEGEPDTQGEREEEEEEEEGENQTARTLIPSSGTVKGLYTGGATSKSEKGKGTRIRFIGLWVRAVVKHADWCWRFNFRTATLSLQKHRKYQRCYSHVPRTNGGCQKRQQTTSVLLVVPRWYYCLVTVIKTLQYLDTAESSFKYEHSLFCKGHSFTCHTVWMQDSSFSAQSSQTDEYLYKPCLFKNMTSHDLYTPSLLMEICIKTLQAADPKPPQTVATWCLEFVPVMAATLEPMVGAHTGIHFGNRRSAYSHPNHGEATQQSPPRPLPRGSDATGASSQCLTVLHRLVLRHAAARGDVPTSSRCIT</sequence>